<dbReference type="AlphaFoldDB" id="A0A4Y6UVA9"/>
<accession>A0A4Y6UVA9</accession>
<sequence length="195" mass="22152">MKTHYALGLIFLFMLAIFLAEYPFSKKIDTQIPAILSVADTPYPYESSDSGAAATTYTDTPTVIRVQGEVSHKLFRQPEFNVTVTVDGFGWMTDGRHSSQIITSERIEDINMGTLQHAYTPEYAGSDWTKYIKTSLIWFDDDFEQVHLSTSTLEWMGEPQQAARNLEVTGQAVNEAQAKEVRRKLSETYPDWFGF</sequence>
<organism evidence="1 2">
    <name type="scientific">Saccharibacillus brassicae</name>
    <dbReference type="NCBI Taxonomy" id="2583377"/>
    <lineage>
        <taxon>Bacteria</taxon>
        <taxon>Bacillati</taxon>
        <taxon>Bacillota</taxon>
        <taxon>Bacilli</taxon>
        <taxon>Bacillales</taxon>
        <taxon>Paenibacillaceae</taxon>
        <taxon>Saccharibacillus</taxon>
    </lineage>
</organism>
<proteinExistence type="predicted"/>
<dbReference type="Proteomes" id="UP000316968">
    <property type="component" value="Chromosome"/>
</dbReference>
<dbReference type="OrthoDB" id="2623963at2"/>
<name>A0A4Y6UVA9_SACBS</name>
<evidence type="ECO:0000313" key="1">
    <source>
        <dbReference type="EMBL" id="QDH21649.1"/>
    </source>
</evidence>
<protein>
    <submittedName>
        <fullName evidence="1">Uncharacterized protein</fullName>
    </submittedName>
</protein>
<dbReference type="RefSeq" id="WP_141448194.1">
    <property type="nucleotide sequence ID" value="NZ_CP041217.1"/>
</dbReference>
<dbReference type="KEGG" id="saca:FFV09_12815"/>
<evidence type="ECO:0000313" key="2">
    <source>
        <dbReference type="Proteomes" id="UP000316968"/>
    </source>
</evidence>
<dbReference type="EMBL" id="CP041217">
    <property type="protein sequence ID" value="QDH21649.1"/>
    <property type="molecule type" value="Genomic_DNA"/>
</dbReference>
<reference evidence="1 2" key="1">
    <citation type="submission" date="2019-06" db="EMBL/GenBank/DDBJ databases">
        <title>Saccharibacillus brassicae sp. nov., an endophytic bacterium isolated from Chinese cabbage seeds (Brassica pekinensis).</title>
        <authorList>
            <person name="Jiang L."/>
            <person name="Lee J."/>
            <person name="Kim S.W."/>
        </authorList>
    </citation>
    <scope>NUCLEOTIDE SEQUENCE [LARGE SCALE GENOMIC DNA]</scope>
    <source>
        <strain evidence="2">KCTC 43072 / ATSA2</strain>
    </source>
</reference>
<keyword evidence="2" id="KW-1185">Reference proteome</keyword>
<gene>
    <name evidence="1" type="ORF">FFV09_12815</name>
</gene>